<comment type="caution">
    <text evidence="2">The sequence shown here is derived from an EMBL/GenBank/DDBJ whole genome shotgun (WGS) entry which is preliminary data.</text>
</comment>
<dbReference type="EMBL" id="JACVVK020000032">
    <property type="protein sequence ID" value="KAK7501351.1"/>
    <property type="molecule type" value="Genomic_DNA"/>
</dbReference>
<dbReference type="AlphaFoldDB" id="A0ABD0LQ37"/>
<keyword evidence="3" id="KW-1185">Reference proteome</keyword>
<evidence type="ECO:0000313" key="2">
    <source>
        <dbReference type="EMBL" id="KAK7501351.1"/>
    </source>
</evidence>
<protein>
    <submittedName>
        <fullName evidence="2">Uncharacterized protein</fullName>
    </submittedName>
</protein>
<dbReference type="Proteomes" id="UP001519460">
    <property type="component" value="Unassembled WGS sequence"/>
</dbReference>
<feature type="compositionally biased region" description="Polar residues" evidence="1">
    <location>
        <begin position="76"/>
        <end position="86"/>
    </location>
</feature>
<organism evidence="2 3">
    <name type="scientific">Batillaria attramentaria</name>
    <dbReference type="NCBI Taxonomy" id="370345"/>
    <lineage>
        <taxon>Eukaryota</taxon>
        <taxon>Metazoa</taxon>
        <taxon>Spiralia</taxon>
        <taxon>Lophotrochozoa</taxon>
        <taxon>Mollusca</taxon>
        <taxon>Gastropoda</taxon>
        <taxon>Caenogastropoda</taxon>
        <taxon>Sorbeoconcha</taxon>
        <taxon>Cerithioidea</taxon>
        <taxon>Batillariidae</taxon>
        <taxon>Batillaria</taxon>
    </lineage>
</organism>
<evidence type="ECO:0000313" key="3">
    <source>
        <dbReference type="Proteomes" id="UP001519460"/>
    </source>
</evidence>
<sequence length="131" mass="14471">MTHSLSVRHDTLVEYFSHSPDNFVKKSPVLDDRRAAGSGTQVTASPTTGVYTETHCATPVRQGWSSTRLSEPATGPPTSTAMTTEDPTPRLLQLPPPALEQPRGHSQLRDRNRLRGHNQLKHLDQVVTRVV</sequence>
<feature type="compositionally biased region" description="Polar residues" evidence="1">
    <location>
        <begin position="38"/>
        <end position="51"/>
    </location>
</feature>
<accession>A0ABD0LQ37</accession>
<gene>
    <name evidence="2" type="ORF">BaRGS_00007476</name>
</gene>
<reference evidence="2 3" key="1">
    <citation type="journal article" date="2023" name="Sci. Data">
        <title>Genome assembly of the Korean intertidal mud-creeper Batillaria attramentaria.</title>
        <authorList>
            <person name="Patra A.K."/>
            <person name="Ho P.T."/>
            <person name="Jun S."/>
            <person name="Lee S.J."/>
            <person name="Kim Y."/>
            <person name="Won Y.J."/>
        </authorList>
    </citation>
    <scope>NUCLEOTIDE SEQUENCE [LARGE SCALE GENOMIC DNA]</scope>
    <source>
        <strain evidence="2">Wonlab-2016</strain>
    </source>
</reference>
<name>A0ABD0LQ37_9CAEN</name>
<feature type="region of interest" description="Disordered" evidence="1">
    <location>
        <begin position="27"/>
        <end position="107"/>
    </location>
</feature>
<proteinExistence type="predicted"/>
<evidence type="ECO:0000256" key="1">
    <source>
        <dbReference type="SAM" id="MobiDB-lite"/>
    </source>
</evidence>